<organism evidence="5 6">
    <name type="scientific">Pseudocercospora eumusae</name>
    <dbReference type="NCBI Taxonomy" id="321146"/>
    <lineage>
        <taxon>Eukaryota</taxon>
        <taxon>Fungi</taxon>
        <taxon>Dikarya</taxon>
        <taxon>Ascomycota</taxon>
        <taxon>Pezizomycotina</taxon>
        <taxon>Dothideomycetes</taxon>
        <taxon>Dothideomycetidae</taxon>
        <taxon>Mycosphaerellales</taxon>
        <taxon>Mycosphaerellaceae</taxon>
        <taxon>Pseudocercospora</taxon>
    </lineage>
</organism>
<dbReference type="InterPro" id="IPR029063">
    <property type="entry name" value="SAM-dependent_MTases_sf"/>
</dbReference>
<evidence type="ECO:0000313" key="5">
    <source>
        <dbReference type="EMBL" id="KXS97497.1"/>
    </source>
</evidence>
<dbReference type="SUPFAM" id="SSF53335">
    <property type="entry name" value="S-adenosyl-L-methionine-dependent methyltransferases"/>
    <property type="match status" value="1"/>
</dbReference>
<keyword evidence="6" id="KW-1185">Reference proteome</keyword>
<dbReference type="OrthoDB" id="271595at2759"/>
<comment type="caution">
    <text evidence="5">The sequence shown here is derived from an EMBL/GenBank/DDBJ whole genome shotgun (WGS) entry which is preliminary data.</text>
</comment>
<dbReference type="InterPro" id="IPR051422">
    <property type="entry name" value="AlkB_tRNA_MeTrf/Diox"/>
</dbReference>
<evidence type="ECO:0000256" key="3">
    <source>
        <dbReference type="SAM" id="MobiDB-lite"/>
    </source>
</evidence>
<feature type="domain" description="Methyltransferase type 11" evidence="4">
    <location>
        <begin position="120"/>
        <end position="206"/>
    </location>
</feature>
<dbReference type="STRING" id="321146.A0A139H4V7"/>
<accession>A0A139H4V7</accession>
<dbReference type="PANTHER" id="PTHR13069:SF21">
    <property type="entry name" value="ALKYLATED DNA REPAIR PROTEIN ALKB HOMOLOG 8"/>
    <property type="match status" value="1"/>
</dbReference>
<keyword evidence="1" id="KW-0489">Methyltransferase</keyword>
<evidence type="ECO:0000313" key="6">
    <source>
        <dbReference type="Proteomes" id="UP000070133"/>
    </source>
</evidence>
<gene>
    <name evidence="5" type="ORF">AC578_9082</name>
</gene>
<evidence type="ECO:0000256" key="1">
    <source>
        <dbReference type="ARBA" id="ARBA00022603"/>
    </source>
</evidence>
<dbReference type="GO" id="GO:0000049">
    <property type="term" value="F:tRNA binding"/>
    <property type="evidence" value="ECO:0007669"/>
    <property type="project" value="TreeGrafter"/>
</dbReference>
<evidence type="ECO:0000256" key="2">
    <source>
        <dbReference type="ARBA" id="ARBA00022679"/>
    </source>
</evidence>
<dbReference type="GO" id="GO:0005737">
    <property type="term" value="C:cytoplasm"/>
    <property type="evidence" value="ECO:0007669"/>
    <property type="project" value="TreeGrafter"/>
</dbReference>
<dbReference type="InterPro" id="IPR013216">
    <property type="entry name" value="Methyltransf_11"/>
</dbReference>
<dbReference type="GO" id="GO:0002098">
    <property type="term" value="P:tRNA wobble uridine modification"/>
    <property type="evidence" value="ECO:0007669"/>
    <property type="project" value="TreeGrafter"/>
</dbReference>
<protein>
    <recommendedName>
        <fullName evidence="4">Methyltransferase type 11 domain-containing protein</fullName>
    </recommendedName>
</protein>
<keyword evidence="2" id="KW-0808">Transferase</keyword>
<dbReference type="CDD" id="cd02440">
    <property type="entry name" value="AdoMet_MTases"/>
    <property type="match status" value="1"/>
</dbReference>
<name>A0A139H4V7_9PEZI</name>
<dbReference type="FunFam" id="3.40.50.150:FF:000219">
    <property type="entry name" value="tRNA (Carboxymethyluridine(34)-5-O)-methyltransferase"/>
    <property type="match status" value="1"/>
</dbReference>
<dbReference type="PANTHER" id="PTHR13069">
    <property type="entry name" value="ALKYLATED DNA REPAIR PROTEIN ALKB HOMOLOG 8"/>
    <property type="match status" value="1"/>
</dbReference>
<dbReference type="GO" id="GO:0005634">
    <property type="term" value="C:nucleus"/>
    <property type="evidence" value="ECO:0007669"/>
    <property type="project" value="TreeGrafter"/>
</dbReference>
<dbReference type="GO" id="GO:0030488">
    <property type="term" value="P:tRNA methylation"/>
    <property type="evidence" value="ECO:0007669"/>
    <property type="project" value="TreeGrafter"/>
</dbReference>
<dbReference type="Pfam" id="PF08241">
    <property type="entry name" value="Methyltransf_11"/>
    <property type="match status" value="1"/>
</dbReference>
<dbReference type="EMBL" id="LFZN01000141">
    <property type="protein sequence ID" value="KXS97497.1"/>
    <property type="molecule type" value="Genomic_DNA"/>
</dbReference>
<dbReference type="GO" id="GO:0008757">
    <property type="term" value="F:S-adenosylmethionine-dependent methyltransferase activity"/>
    <property type="evidence" value="ECO:0007669"/>
    <property type="project" value="InterPro"/>
</dbReference>
<reference evidence="5 6" key="1">
    <citation type="submission" date="2015-07" db="EMBL/GenBank/DDBJ databases">
        <title>Comparative genomics of the Sigatoka disease complex on banana suggests a link between parallel evolutionary changes in Pseudocercospora fijiensis and Pseudocercospora eumusae and increased virulence on the banana host.</title>
        <authorList>
            <person name="Chang T.-C."/>
            <person name="Salvucci A."/>
            <person name="Crous P.W."/>
            <person name="Stergiopoulos I."/>
        </authorList>
    </citation>
    <scope>NUCLEOTIDE SEQUENCE [LARGE SCALE GENOMIC DNA]</scope>
    <source>
        <strain evidence="5 6">CBS 114824</strain>
    </source>
</reference>
<dbReference type="AlphaFoldDB" id="A0A139H4V7"/>
<dbReference type="Gene3D" id="3.40.50.150">
    <property type="entry name" value="Vaccinia Virus protein VP39"/>
    <property type="match status" value="1"/>
</dbReference>
<dbReference type="GO" id="GO:0106335">
    <property type="term" value="F:tRNA (5-carboxymethyluridine(34)-5-O)-methyltransferase activity"/>
    <property type="evidence" value="ECO:0007669"/>
    <property type="project" value="TreeGrafter"/>
</dbReference>
<dbReference type="Proteomes" id="UP000070133">
    <property type="component" value="Unassembled WGS sequence"/>
</dbReference>
<proteinExistence type="predicted"/>
<sequence>MSTRKSSWKRVWSPPSLFPKAKSVSTSDSRVPFSHNLPSAINMPPESQDKSPTGGAKYEQEHVHEVYEKIASHFSSTRYKVIPPSSIPPPHHILINTPSLQPWPIIERFLQNLPPGSIGLDIGCGNGKYLTVNPNVFMLGSDRSSNLISIAKHHQPHSVLLADILHLPHRASTFDFAISIAVVHHLSTPERRIEAVREILKTLKPDAAAGRALVYVWALEQDGSRRGWSEKDDQDVMVPWVMRGSKKGKNGDSSGAGTEDRTFHRYYHLYRKGELEHDIRAAGGEVVESGYEKDNWWAIATRTSP</sequence>
<feature type="region of interest" description="Disordered" evidence="3">
    <location>
        <begin position="1"/>
        <end position="57"/>
    </location>
</feature>
<evidence type="ECO:0000259" key="4">
    <source>
        <dbReference type="Pfam" id="PF08241"/>
    </source>
</evidence>